<proteinExistence type="inferred from homology"/>
<evidence type="ECO:0000256" key="3">
    <source>
        <dbReference type="ARBA" id="ARBA00005316"/>
    </source>
</evidence>
<name>S8DY76_9LAMI</name>
<feature type="non-terminal residue" evidence="11">
    <location>
        <position position="590"/>
    </location>
</feature>
<keyword evidence="9" id="KW-0325">Glycoprotein</keyword>
<dbReference type="Proteomes" id="UP000015453">
    <property type="component" value="Unassembled WGS sequence"/>
</dbReference>
<dbReference type="Pfam" id="PF10510">
    <property type="entry name" value="PIG-S"/>
    <property type="match status" value="1"/>
</dbReference>
<reference evidence="11 12" key="1">
    <citation type="journal article" date="2013" name="BMC Genomics">
        <title>The miniature genome of a carnivorous plant Genlisea aurea contains a low number of genes and short non-coding sequences.</title>
        <authorList>
            <person name="Leushkin E.V."/>
            <person name="Sutormin R.A."/>
            <person name="Nabieva E.R."/>
            <person name="Penin A.A."/>
            <person name="Kondrashov A.S."/>
            <person name="Logacheva M.D."/>
        </authorList>
    </citation>
    <scope>NUCLEOTIDE SEQUENCE [LARGE SCALE GENOMIC DNA]</scope>
</reference>
<dbReference type="PANTHER" id="PTHR21072">
    <property type="entry name" value="GPI TRANSAMIDASE COMPONENT PIG-S"/>
    <property type="match status" value="1"/>
</dbReference>
<protein>
    <recommendedName>
        <fullName evidence="13">GPI transamidase component PIG-S</fullName>
    </recommendedName>
</protein>
<evidence type="ECO:0000256" key="6">
    <source>
        <dbReference type="ARBA" id="ARBA00022824"/>
    </source>
</evidence>
<dbReference type="PANTHER" id="PTHR21072:SF13">
    <property type="entry name" value="GPI TRANSAMIDASE COMPONENT PIG-S"/>
    <property type="match status" value="1"/>
</dbReference>
<dbReference type="EMBL" id="AUSU01004546">
    <property type="protein sequence ID" value="EPS64887.1"/>
    <property type="molecule type" value="Genomic_DNA"/>
</dbReference>
<comment type="pathway">
    <text evidence="2">Glycolipid biosynthesis; glycosylphosphatidylinositol-anchor biosynthesis.</text>
</comment>
<evidence type="ECO:0000256" key="2">
    <source>
        <dbReference type="ARBA" id="ARBA00004687"/>
    </source>
</evidence>
<keyword evidence="7 10" id="KW-1133">Transmembrane helix</keyword>
<dbReference type="InterPro" id="IPR019540">
    <property type="entry name" value="PtdIno-glycan_biosynth_class_S"/>
</dbReference>
<comment type="similarity">
    <text evidence="3">Belongs to the PIGS family.</text>
</comment>
<comment type="subcellular location">
    <subcellularLocation>
        <location evidence="1">Endoplasmic reticulum membrane</location>
        <topology evidence="1">Multi-pass membrane protein</topology>
    </subcellularLocation>
</comment>
<keyword evidence="12" id="KW-1185">Reference proteome</keyword>
<evidence type="ECO:0000256" key="5">
    <source>
        <dbReference type="ARBA" id="ARBA00022692"/>
    </source>
</evidence>
<dbReference type="GO" id="GO:0042765">
    <property type="term" value="C:GPI-anchor transamidase complex"/>
    <property type="evidence" value="ECO:0007669"/>
    <property type="project" value="InterPro"/>
</dbReference>
<dbReference type="GO" id="GO:0016255">
    <property type="term" value="P:attachment of GPI anchor to protein"/>
    <property type="evidence" value="ECO:0007669"/>
    <property type="project" value="InterPro"/>
</dbReference>
<evidence type="ECO:0000256" key="1">
    <source>
        <dbReference type="ARBA" id="ARBA00004477"/>
    </source>
</evidence>
<evidence type="ECO:0008006" key="13">
    <source>
        <dbReference type="Google" id="ProtNLM"/>
    </source>
</evidence>
<evidence type="ECO:0000256" key="7">
    <source>
        <dbReference type="ARBA" id="ARBA00022989"/>
    </source>
</evidence>
<evidence type="ECO:0000313" key="11">
    <source>
        <dbReference type="EMBL" id="EPS64887.1"/>
    </source>
</evidence>
<gene>
    <name evidence="11" type="ORF">M569_09890</name>
</gene>
<keyword evidence="6" id="KW-0256">Endoplasmic reticulum</keyword>
<dbReference type="UniPathway" id="UPA00196"/>
<evidence type="ECO:0000256" key="4">
    <source>
        <dbReference type="ARBA" id="ARBA00022502"/>
    </source>
</evidence>
<dbReference type="GO" id="GO:0006506">
    <property type="term" value="P:GPI anchor biosynthetic process"/>
    <property type="evidence" value="ECO:0007669"/>
    <property type="project" value="UniProtKB-UniPathway"/>
</dbReference>
<feature type="transmembrane region" description="Helical" evidence="10">
    <location>
        <begin position="40"/>
        <end position="58"/>
    </location>
</feature>
<feature type="non-terminal residue" evidence="11">
    <location>
        <position position="1"/>
    </location>
</feature>
<keyword evidence="4" id="KW-0337">GPI-anchor biosynthesis</keyword>
<evidence type="ECO:0000256" key="10">
    <source>
        <dbReference type="SAM" id="Phobius"/>
    </source>
</evidence>
<evidence type="ECO:0000313" key="12">
    <source>
        <dbReference type="Proteomes" id="UP000015453"/>
    </source>
</evidence>
<keyword evidence="8 10" id="KW-0472">Membrane</keyword>
<comment type="caution">
    <text evidence="11">The sequence shown here is derived from an EMBL/GenBank/DDBJ whole genome shotgun (WGS) entry which is preliminary data.</text>
</comment>
<evidence type="ECO:0000256" key="9">
    <source>
        <dbReference type="ARBA" id="ARBA00023180"/>
    </source>
</evidence>
<organism evidence="11 12">
    <name type="scientific">Genlisea aurea</name>
    <dbReference type="NCBI Taxonomy" id="192259"/>
    <lineage>
        <taxon>Eukaryota</taxon>
        <taxon>Viridiplantae</taxon>
        <taxon>Streptophyta</taxon>
        <taxon>Embryophyta</taxon>
        <taxon>Tracheophyta</taxon>
        <taxon>Spermatophyta</taxon>
        <taxon>Magnoliopsida</taxon>
        <taxon>eudicotyledons</taxon>
        <taxon>Gunneridae</taxon>
        <taxon>Pentapetalae</taxon>
        <taxon>asterids</taxon>
        <taxon>lamiids</taxon>
        <taxon>Lamiales</taxon>
        <taxon>Lentibulariaceae</taxon>
        <taxon>Genlisea</taxon>
    </lineage>
</organism>
<keyword evidence="5 10" id="KW-0812">Transmembrane</keyword>
<dbReference type="OrthoDB" id="28748at2759"/>
<sequence length="590" mass="66493">PAMAEVSESAAQVLYSAEGDAKFEFDPKTMRRTKPGFKRFTLSVSVLLSFILGLPFLLKSVEIYRSPLPFGEIDELSAAVELSPLHFPCNFRAVFIGFGGFTSNPEELSAVIQSELTASDSTSCGACDYSSTVSVTLVSGSGCSHSAYIPNWKCESLNELIRNQESGKLDDESFDEQLHLLDYRECRKCQAFYTVFVIRREEEEGKVRSVIGKYRHAWILGEVSAEEAVKKVAEIFVKGFVNGWKEEAPIGGEFMPVGADGRTVLSFSLLNADPHDWIYDWDFQRIEEDILMPVVEALKPLADIKIESQVVLYHTPKSSLSQWDDKLRSYTFTKNDLPFFVNSNEWHLDTSIEAGGRSKILHFVVYVPSAAECPLLFRLPNEEVSSTNGFISPMWGGVVVWNPSRCLNETRTGPHFNQKIPSEDIRKIFEVFLAQFRQLFGLKSSHNHLLDQSESLELLTDRRGFTQWEMDVLSRQHTCFNLHQSVTTLGSLSRLVQSLPRMIIKDEIGKQVKYSLEAAKQALSNASDGFYHDSSSVASSRKARSLSEDAFYHPSMVSVSYFSFEHCFAVYSPFFLPVSLHVILAALKEW</sequence>
<evidence type="ECO:0000256" key="8">
    <source>
        <dbReference type="ARBA" id="ARBA00023136"/>
    </source>
</evidence>
<dbReference type="AlphaFoldDB" id="S8DY76"/>
<accession>S8DY76</accession>